<dbReference type="PANTHER" id="PTHR31900">
    <property type="entry name" value="F-BOX/RNI SUPERFAMILY PROTEIN-RELATED"/>
    <property type="match status" value="1"/>
</dbReference>
<evidence type="ECO:0000313" key="4">
    <source>
        <dbReference type="Proteomes" id="UP000002051"/>
    </source>
</evidence>
<dbReference type="InterPro" id="IPR006566">
    <property type="entry name" value="FBD"/>
</dbReference>
<name>A0A072TZG7_MEDTR</name>
<dbReference type="EnsemblPlants" id="KEH22606">
    <property type="protein sequence ID" value="KEH22606"/>
    <property type="gene ID" value="MTR_7g056020"/>
</dbReference>
<gene>
    <name evidence="2" type="ordered locus">MTR_7g056020</name>
</gene>
<dbReference type="SMART" id="SM00579">
    <property type="entry name" value="FBD"/>
    <property type="match status" value="1"/>
</dbReference>
<dbReference type="InterPro" id="IPR053781">
    <property type="entry name" value="F-box_AtFBL13-like"/>
</dbReference>
<dbReference type="Pfam" id="PF07723">
    <property type="entry name" value="LRR_2"/>
    <property type="match status" value="1"/>
</dbReference>
<proteinExistence type="predicted"/>
<dbReference type="HOGENOM" id="CLU_429219_0_0_1"/>
<reference evidence="3" key="3">
    <citation type="submission" date="2015-04" db="UniProtKB">
        <authorList>
            <consortium name="EnsemblPlants"/>
        </authorList>
    </citation>
    <scope>IDENTIFICATION</scope>
    <source>
        <strain evidence="3">cv. Jemalong A17</strain>
    </source>
</reference>
<organism evidence="2 4">
    <name type="scientific">Medicago truncatula</name>
    <name type="common">Barrel medic</name>
    <name type="synonym">Medicago tribuloides</name>
    <dbReference type="NCBI Taxonomy" id="3880"/>
    <lineage>
        <taxon>Eukaryota</taxon>
        <taxon>Viridiplantae</taxon>
        <taxon>Streptophyta</taxon>
        <taxon>Embryophyta</taxon>
        <taxon>Tracheophyta</taxon>
        <taxon>Spermatophyta</taxon>
        <taxon>Magnoliopsida</taxon>
        <taxon>eudicotyledons</taxon>
        <taxon>Gunneridae</taxon>
        <taxon>Pentapetalae</taxon>
        <taxon>rosids</taxon>
        <taxon>fabids</taxon>
        <taxon>Fabales</taxon>
        <taxon>Fabaceae</taxon>
        <taxon>Papilionoideae</taxon>
        <taxon>50 kb inversion clade</taxon>
        <taxon>NPAAA clade</taxon>
        <taxon>Hologalegina</taxon>
        <taxon>IRL clade</taxon>
        <taxon>Trifolieae</taxon>
        <taxon>Medicago</taxon>
    </lineage>
</organism>
<reference evidence="2 4" key="1">
    <citation type="journal article" date="2011" name="Nature">
        <title>The Medicago genome provides insight into the evolution of rhizobial symbioses.</title>
        <authorList>
            <person name="Young N.D."/>
            <person name="Debelle F."/>
            <person name="Oldroyd G.E."/>
            <person name="Geurts R."/>
            <person name="Cannon S.B."/>
            <person name="Udvardi M.K."/>
            <person name="Benedito V.A."/>
            <person name="Mayer K.F."/>
            <person name="Gouzy J."/>
            <person name="Schoof H."/>
            <person name="Van de Peer Y."/>
            <person name="Proost S."/>
            <person name="Cook D.R."/>
            <person name="Meyers B.C."/>
            <person name="Spannagl M."/>
            <person name="Cheung F."/>
            <person name="De Mita S."/>
            <person name="Krishnakumar V."/>
            <person name="Gundlach H."/>
            <person name="Zhou S."/>
            <person name="Mudge J."/>
            <person name="Bharti A.K."/>
            <person name="Murray J.D."/>
            <person name="Naoumkina M.A."/>
            <person name="Rosen B."/>
            <person name="Silverstein K.A."/>
            <person name="Tang H."/>
            <person name="Rombauts S."/>
            <person name="Zhao P.X."/>
            <person name="Zhou P."/>
            <person name="Barbe V."/>
            <person name="Bardou P."/>
            <person name="Bechner M."/>
            <person name="Bellec A."/>
            <person name="Berger A."/>
            <person name="Berges H."/>
            <person name="Bidwell S."/>
            <person name="Bisseling T."/>
            <person name="Choisne N."/>
            <person name="Couloux A."/>
            <person name="Denny R."/>
            <person name="Deshpande S."/>
            <person name="Dai X."/>
            <person name="Doyle J.J."/>
            <person name="Dudez A.M."/>
            <person name="Farmer A.D."/>
            <person name="Fouteau S."/>
            <person name="Franken C."/>
            <person name="Gibelin C."/>
            <person name="Gish J."/>
            <person name="Goldstein S."/>
            <person name="Gonzalez A.J."/>
            <person name="Green P.J."/>
            <person name="Hallab A."/>
            <person name="Hartog M."/>
            <person name="Hua A."/>
            <person name="Humphray S.J."/>
            <person name="Jeong D.H."/>
            <person name="Jing Y."/>
            <person name="Jocker A."/>
            <person name="Kenton S.M."/>
            <person name="Kim D.J."/>
            <person name="Klee K."/>
            <person name="Lai H."/>
            <person name="Lang C."/>
            <person name="Lin S."/>
            <person name="Macmil S.L."/>
            <person name="Magdelenat G."/>
            <person name="Matthews L."/>
            <person name="McCorrison J."/>
            <person name="Monaghan E.L."/>
            <person name="Mun J.H."/>
            <person name="Najar F.Z."/>
            <person name="Nicholson C."/>
            <person name="Noirot C."/>
            <person name="O'Bleness M."/>
            <person name="Paule C.R."/>
            <person name="Poulain J."/>
            <person name="Prion F."/>
            <person name="Qin B."/>
            <person name="Qu C."/>
            <person name="Retzel E.F."/>
            <person name="Riddle C."/>
            <person name="Sallet E."/>
            <person name="Samain S."/>
            <person name="Samson N."/>
            <person name="Sanders I."/>
            <person name="Saurat O."/>
            <person name="Scarpelli C."/>
            <person name="Schiex T."/>
            <person name="Segurens B."/>
            <person name="Severin A.J."/>
            <person name="Sherrier D.J."/>
            <person name="Shi R."/>
            <person name="Sims S."/>
            <person name="Singer S.R."/>
            <person name="Sinharoy S."/>
            <person name="Sterck L."/>
            <person name="Viollet A."/>
            <person name="Wang B.B."/>
            <person name="Wang K."/>
            <person name="Wang M."/>
            <person name="Wang X."/>
            <person name="Warfsmann J."/>
            <person name="Weissenbach J."/>
            <person name="White D.D."/>
            <person name="White J.D."/>
            <person name="Wiley G.B."/>
            <person name="Wincker P."/>
            <person name="Xing Y."/>
            <person name="Yang L."/>
            <person name="Yao Z."/>
            <person name="Ying F."/>
            <person name="Zhai J."/>
            <person name="Zhou L."/>
            <person name="Zuber A."/>
            <person name="Denarie J."/>
            <person name="Dixon R.A."/>
            <person name="May G.D."/>
            <person name="Schwartz D.C."/>
            <person name="Rogers J."/>
            <person name="Quetier F."/>
            <person name="Town C.D."/>
            <person name="Roe B.A."/>
        </authorList>
    </citation>
    <scope>NUCLEOTIDE SEQUENCE [LARGE SCALE GENOMIC DNA]</scope>
    <source>
        <strain evidence="2">A17</strain>
        <strain evidence="3 4">cv. Jemalong A17</strain>
    </source>
</reference>
<reference evidence="2 4" key="2">
    <citation type="journal article" date="2014" name="BMC Genomics">
        <title>An improved genome release (version Mt4.0) for the model legume Medicago truncatula.</title>
        <authorList>
            <person name="Tang H."/>
            <person name="Krishnakumar V."/>
            <person name="Bidwell S."/>
            <person name="Rosen B."/>
            <person name="Chan A."/>
            <person name="Zhou S."/>
            <person name="Gentzbittel L."/>
            <person name="Childs K.L."/>
            <person name="Yandell M."/>
            <person name="Gundlach H."/>
            <person name="Mayer K.F."/>
            <person name="Schwartz D.C."/>
            <person name="Town C.D."/>
        </authorList>
    </citation>
    <scope>GENOME REANNOTATION</scope>
    <source>
        <strain evidence="2">A17</strain>
        <strain evidence="3 4">cv. Jemalong A17</strain>
    </source>
</reference>
<sequence length="638" mass="73722">MSLQLGLSIPYKEEDDIISDLPDSVLHHILSFLTIKDTCITSLLSKRWKLISLLQHIFYLDEKHSRDSLPFIAARDKNLPFLLVHLKWCPNNEIVYAAIQRRLYNPTIHPSHSDCHISKSSAFLLTSKTLAFLKLKRITINQVSNVDLPSLKVLHMESITFADGEYLTKLLSGSPNLQELETKDLVVKKGCSLVWNDTNLSKLVRANISGRHIMFKQLHNVEHLRLHVTCPYPLHLMFDNLTHLELTLDIDHEWLGVGSFKWTWLNILLSHVPKLQTLIIDEVDTVNNFEDGSWKELHTVPACLLSHLTTCSLRNYCRLNCEIQFAKYILKNSTVLNTMTIQIAESVDTNTKLQTIKELSLCQRNSTAFTDIPQLCDKYQPCVDTTVAFTTTQRFDTREVIVSWAREIGLRNKVTVTITRSDKETGKRERSNKIILGCDKGGRATPLKDGRRWKVEVKCGFHNHELPDRLEGHAFVGRLNADEHKHVEDLAKCNVPPRHVLLSLQERDPENVTRITQIYKKKSTLEKKVRGNKTNMQQLLTLIDRKNYVSWSRRRDDLDVMRDIMWEHPDSVKLLNLFPIVLIMDNTYKTNKYRLSLLEIVGMTSIECTFAVAFAYMEYERTHAIVPSNIYFLYRVPT</sequence>
<dbReference type="Pfam" id="PF08387">
    <property type="entry name" value="FBD"/>
    <property type="match status" value="1"/>
</dbReference>
<dbReference type="PANTHER" id="PTHR31900:SF34">
    <property type="entry name" value="EMB|CAB62440.1-RELATED"/>
    <property type="match status" value="1"/>
</dbReference>
<feature type="domain" description="F-box" evidence="1">
    <location>
        <begin position="15"/>
        <end position="62"/>
    </location>
</feature>
<dbReference type="SUPFAM" id="SSF52047">
    <property type="entry name" value="RNI-like"/>
    <property type="match status" value="1"/>
</dbReference>
<dbReference type="CDD" id="cd22160">
    <property type="entry name" value="F-box_AtFBL13-like"/>
    <property type="match status" value="1"/>
</dbReference>
<dbReference type="Proteomes" id="UP000002051">
    <property type="component" value="Unassembled WGS sequence"/>
</dbReference>
<accession>A0A072TZG7</accession>
<dbReference type="InterPro" id="IPR050232">
    <property type="entry name" value="FBL13/AtMIF1-like"/>
</dbReference>
<dbReference type="SMART" id="SM00256">
    <property type="entry name" value="FBOX"/>
    <property type="match status" value="1"/>
</dbReference>
<keyword evidence="4" id="KW-1185">Reference proteome</keyword>
<dbReference type="AlphaFoldDB" id="A0A072TZG7"/>
<dbReference type="EMBL" id="CM001223">
    <property type="protein sequence ID" value="KEH22606.1"/>
    <property type="molecule type" value="Genomic_DNA"/>
</dbReference>
<dbReference type="PROSITE" id="PS50181">
    <property type="entry name" value="FBOX"/>
    <property type="match status" value="1"/>
</dbReference>
<evidence type="ECO:0000259" key="1">
    <source>
        <dbReference type="PROSITE" id="PS50181"/>
    </source>
</evidence>
<evidence type="ECO:0000313" key="3">
    <source>
        <dbReference type="EnsemblPlants" id="KEH22606"/>
    </source>
</evidence>
<dbReference type="InterPro" id="IPR036047">
    <property type="entry name" value="F-box-like_dom_sf"/>
</dbReference>
<dbReference type="InterPro" id="IPR013101">
    <property type="entry name" value="LRR_PRU1-like"/>
</dbReference>
<dbReference type="InterPro" id="IPR018289">
    <property type="entry name" value="MULE_transposase_dom"/>
</dbReference>
<dbReference type="Pfam" id="PF10551">
    <property type="entry name" value="MULE"/>
    <property type="match status" value="1"/>
</dbReference>
<evidence type="ECO:0000313" key="2">
    <source>
        <dbReference type="EMBL" id="KEH22606.1"/>
    </source>
</evidence>
<dbReference type="SUPFAM" id="SSF81383">
    <property type="entry name" value="F-box domain"/>
    <property type="match status" value="1"/>
</dbReference>
<protein>
    <submittedName>
        <fullName evidence="2">F-box/RNI/FBD-like domain protein</fullName>
    </submittedName>
</protein>
<dbReference type="Gene3D" id="1.20.1280.50">
    <property type="match status" value="1"/>
</dbReference>
<dbReference type="InterPro" id="IPR001810">
    <property type="entry name" value="F-box_dom"/>
</dbReference>
<dbReference type="Pfam" id="PF00646">
    <property type="entry name" value="F-box"/>
    <property type="match status" value="1"/>
</dbReference>